<proteinExistence type="predicted"/>
<sequence>HCVYYACNMQGSASIIEDARQAPYLCPVDLAKLEIATGMSGEERNKALIKFCDKYGDVHMFMALAAWL</sequence>
<feature type="non-terminal residue" evidence="7">
    <location>
        <position position="1"/>
    </location>
</feature>
<name>A0A8E2JW78_9PEZI</name>
<reference evidence="7 8" key="1">
    <citation type="journal article" date="2016" name="Nat. Commun.">
        <title>Ectomycorrhizal ecology is imprinted in the genome of the dominant symbiotic fungus Cenococcum geophilum.</title>
        <authorList>
            <consortium name="DOE Joint Genome Institute"/>
            <person name="Peter M."/>
            <person name="Kohler A."/>
            <person name="Ohm R.A."/>
            <person name="Kuo A."/>
            <person name="Krutzmann J."/>
            <person name="Morin E."/>
            <person name="Arend M."/>
            <person name="Barry K.W."/>
            <person name="Binder M."/>
            <person name="Choi C."/>
            <person name="Clum A."/>
            <person name="Copeland A."/>
            <person name="Grisel N."/>
            <person name="Haridas S."/>
            <person name="Kipfer T."/>
            <person name="LaButti K."/>
            <person name="Lindquist E."/>
            <person name="Lipzen A."/>
            <person name="Maire R."/>
            <person name="Meier B."/>
            <person name="Mihaltcheva S."/>
            <person name="Molinier V."/>
            <person name="Murat C."/>
            <person name="Poggeler S."/>
            <person name="Quandt C.A."/>
            <person name="Sperisen C."/>
            <person name="Tritt A."/>
            <person name="Tisserant E."/>
            <person name="Crous P.W."/>
            <person name="Henrissat B."/>
            <person name="Nehls U."/>
            <person name="Egli S."/>
            <person name="Spatafora J.W."/>
            <person name="Grigoriev I.V."/>
            <person name="Martin F.M."/>
        </authorList>
    </citation>
    <scope>NUCLEOTIDE SEQUENCE [LARGE SCALE GENOMIC DNA]</scope>
    <source>
        <strain evidence="7 8">CBS 207.34</strain>
    </source>
</reference>
<feature type="non-terminal residue" evidence="7">
    <location>
        <position position="68"/>
    </location>
</feature>
<evidence type="ECO:0000256" key="4">
    <source>
        <dbReference type="ARBA" id="ARBA00022801"/>
    </source>
</evidence>
<comment type="cofactor">
    <cofactor evidence="1">
        <name>Zn(2+)</name>
        <dbReference type="ChEBI" id="CHEBI:29105"/>
    </cofactor>
</comment>
<dbReference type="GO" id="GO:0006508">
    <property type="term" value="P:proteolysis"/>
    <property type="evidence" value="ECO:0007669"/>
    <property type="project" value="UniProtKB-KW"/>
</dbReference>
<protein>
    <submittedName>
        <fullName evidence="7">Uncharacterized protein</fullName>
    </submittedName>
</protein>
<dbReference type="OrthoDB" id="2365600at2759"/>
<keyword evidence="5" id="KW-0862">Zinc</keyword>
<dbReference type="AlphaFoldDB" id="A0A8E2JW78"/>
<evidence type="ECO:0000256" key="3">
    <source>
        <dbReference type="ARBA" id="ARBA00022723"/>
    </source>
</evidence>
<keyword evidence="4" id="KW-0378">Hydrolase</keyword>
<dbReference type="Proteomes" id="UP000250140">
    <property type="component" value="Unassembled WGS sequence"/>
</dbReference>
<evidence type="ECO:0000256" key="1">
    <source>
        <dbReference type="ARBA" id="ARBA00001947"/>
    </source>
</evidence>
<evidence type="ECO:0000256" key="5">
    <source>
        <dbReference type="ARBA" id="ARBA00022833"/>
    </source>
</evidence>
<accession>A0A8E2JW78</accession>
<evidence type="ECO:0000256" key="6">
    <source>
        <dbReference type="ARBA" id="ARBA00023049"/>
    </source>
</evidence>
<dbReference type="InterPro" id="IPR024079">
    <property type="entry name" value="MetalloPept_cat_dom_sf"/>
</dbReference>
<dbReference type="PANTHER" id="PTHR15910">
    <property type="entry name" value="ARCHAEMETZINCIN"/>
    <property type="match status" value="1"/>
</dbReference>
<evidence type="ECO:0000256" key="2">
    <source>
        <dbReference type="ARBA" id="ARBA00022670"/>
    </source>
</evidence>
<organism evidence="7 8">
    <name type="scientific">Glonium stellatum</name>
    <dbReference type="NCBI Taxonomy" id="574774"/>
    <lineage>
        <taxon>Eukaryota</taxon>
        <taxon>Fungi</taxon>
        <taxon>Dikarya</taxon>
        <taxon>Ascomycota</taxon>
        <taxon>Pezizomycotina</taxon>
        <taxon>Dothideomycetes</taxon>
        <taxon>Pleosporomycetidae</taxon>
        <taxon>Gloniales</taxon>
        <taxon>Gloniaceae</taxon>
        <taxon>Glonium</taxon>
    </lineage>
</organism>
<evidence type="ECO:0000313" key="8">
    <source>
        <dbReference type="Proteomes" id="UP000250140"/>
    </source>
</evidence>
<gene>
    <name evidence="7" type="ORF">AOQ84DRAFT_270075</name>
</gene>
<keyword evidence="8" id="KW-1185">Reference proteome</keyword>
<dbReference type="GO" id="GO:0046872">
    <property type="term" value="F:metal ion binding"/>
    <property type="evidence" value="ECO:0007669"/>
    <property type="project" value="UniProtKB-KW"/>
</dbReference>
<dbReference type="InterPro" id="IPR012962">
    <property type="entry name" value="Pept_M54_archaemetzincn"/>
</dbReference>
<keyword evidence="2" id="KW-0645">Protease</keyword>
<keyword evidence="6" id="KW-0482">Metalloprotease</keyword>
<dbReference type="PANTHER" id="PTHR15910:SF1">
    <property type="entry name" value="ARCHAEMETZINCIN-2"/>
    <property type="match status" value="1"/>
</dbReference>
<dbReference type="EMBL" id="KV748961">
    <property type="protein sequence ID" value="OCL11909.1"/>
    <property type="molecule type" value="Genomic_DNA"/>
</dbReference>
<keyword evidence="3" id="KW-0479">Metal-binding</keyword>
<evidence type="ECO:0000313" key="7">
    <source>
        <dbReference type="EMBL" id="OCL11909.1"/>
    </source>
</evidence>
<dbReference type="Gene3D" id="3.40.390.10">
    <property type="entry name" value="Collagenase (Catalytic Domain)"/>
    <property type="match status" value="1"/>
</dbReference>
<dbReference type="GO" id="GO:0008237">
    <property type="term" value="F:metallopeptidase activity"/>
    <property type="evidence" value="ECO:0007669"/>
    <property type="project" value="UniProtKB-KW"/>
</dbReference>